<dbReference type="PANTHER" id="PTHR43757">
    <property type="entry name" value="AMINOMETHYLTRANSFERASE"/>
    <property type="match status" value="1"/>
</dbReference>
<reference evidence="2 3" key="1">
    <citation type="submission" date="2019-01" db="EMBL/GenBank/DDBJ databases">
        <authorList>
            <person name="Deng T."/>
        </authorList>
    </citation>
    <scope>NUCLEOTIDE SEQUENCE [LARGE SCALE GENOMIC DNA]</scope>
    <source>
        <strain evidence="2 3">F8825</strain>
    </source>
</reference>
<protein>
    <recommendedName>
        <fullName evidence="1">GCVT N-terminal domain-containing protein</fullName>
    </recommendedName>
</protein>
<dbReference type="AlphaFoldDB" id="A0A4Q2TWZ5"/>
<evidence type="ECO:0000313" key="2">
    <source>
        <dbReference type="EMBL" id="RYC27862.1"/>
    </source>
</evidence>
<dbReference type="Proteomes" id="UP000291088">
    <property type="component" value="Unassembled WGS sequence"/>
</dbReference>
<organism evidence="2 3">
    <name type="scientific">Ciceribacter ferrooxidans</name>
    <dbReference type="NCBI Taxonomy" id="2509717"/>
    <lineage>
        <taxon>Bacteria</taxon>
        <taxon>Pseudomonadati</taxon>
        <taxon>Pseudomonadota</taxon>
        <taxon>Alphaproteobacteria</taxon>
        <taxon>Hyphomicrobiales</taxon>
        <taxon>Rhizobiaceae</taxon>
        <taxon>Ciceribacter</taxon>
    </lineage>
</organism>
<evidence type="ECO:0000259" key="1">
    <source>
        <dbReference type="Pfam" id="PF01571"/>
    </source>
</evidence>
<gene>
    <name evidence="2" type="ORF">EUU22_00305</name>
</gene>
<dbReference type="InterPro" id="IPR028896">
    <property type="entry name" value="GcvT/YgfZ/DmdA"/>
</dbReference>
<dbReference type="InterPro" id="IPR027266">
    <property type="entry name" value="TrmE/GcvT-like"/>
</dbReference>
<dbReference type="InterPro" id="IPR006222">
    <property type="entry name" value="GCVT_N"/>
</dbReference>
<dbReference type="PANTHER" id="PTHR43757:SF2">
    <property type="entry name" value="AMINOMETHYLTRANSFERASE, MITOCHONDRIAL"/>
    <property type="match status" value="1"/>
</dbReference>
<keyword evidence="3" id="KW-1185">Reference proteome</keyword>
<feature type="domain" description="GCVT N-terminal" evidence="1">
    <location>
        <begin position="7"/>
        <end position="81"/>
    </location>
</feature>
<accession>A0A4Q2TWZ5</accession>
<dbReference type="SUPFAM" id="SSF103025">
    <property type="entry name" value="Folate-binding domain"/>
    <property type="match status" value="1"/>
</dbReference>
<dbReference type="Gene3D" id="3.30.1360.120">
    <property type="entry name" value="Probable tRNA modification gtpase trme, domain 1"/>
    <property type="match status" value="1"/>
</dbReference>
<comment type="caution">
    <text evidence="2">The sequence shown here is derived from an EMBL/GenBank/DDBJ whole genome shotgun (WGS) entry which is preliminary data.</text>
</comment>
<proteinExistence type="predicted"/>
<sequence length="84" mass="9615">MRTWFGCALPDRFHKDWLAEYRAARESVALIDKNYRAYLRFGGPDRVRCLNAVLTNNIKDLKTGSGIVSLFLNPQGRVQAEIET</sequence>
<evidence type="ECO:0000313" key="3">
    <source>
        <dbReference type="Proteomes" id="UP000291088"/>
    </source>
</evidence>
<dbReference type="Pfam" id="PF01571">
    <property type="entry name" value="GCV_T"/>
    <property type="match status" value="1"/>
</dbReference>
<name>A0A4Q2TWZ5_9HYPH</name>
<feature type="non-terminal residue" evidence="2">
    <location>
        <position position="84"/>
    </location>
</feature>
<dbReference type="EMBL" id="SDVB01000034">
    <property type="protein sequence ID" value="RYC27862.1"/>
    <property type="molecule type" value="Genomic_DNA"/>
</dbReference>